<accession>A0A699U8J1</accession>
<protein>
    <submittedName>
        <fullName evidence="7">Cellulose synthase-like protein D3</fullName>
    </submittedName>
</protein>
<dbReference type="AlphaFoldDB" id="A0A699U8J1"/>
<evidence type="ECO:0000256" key="4">
    <source>
        <dbReference type="ARBA" id="ARBA00022692"/>
    </source>
</evidence>
<keyword evidence="3" id="KW-0808">Transferase</keyword>
<dbReference type="GO" id="GO:0016020">
    <property type="term" value="C:membrane"/>
    <property type="evidence" value="ECO:0007669"/>
    <property type="project" value="InterPro"/>
</dbReference>
<dbReference type="InterPro" id="IPR005150">
    <property type="entry name" value="Cellulose_synth"/>
</dbReference>
<organism evidence="7">
    <name type="scientific">Tanacetum cinerariifolium</name>
    <name type="common">Dalmatian daisy</name>
    <name type="synonym">Chrysanthemum cinerariifolium</name>
    <dbReference type="NCBI Taxonomy" id="118510"/>
    <lineage>
        <taxon>Eukaryota</taxon>
        <taxon>Viridiplantae</taxon>
        <taxon>Streptophyta</taxon>
        <taxon>Embryophyta</taxon>
        <taxon>Tracheophyta</taxon>
        <taxon>Spermatophyta</taxon>
        <taxon>Magnoliopsida</taxon>
        <taxon>eudicotyledons</taxon>
        <taxon>Gunneridae</taxon>
        <taxon>Pentapetalae</taxon>
        <taxon>asterids</taxon>
        <taxon>campanulids</taxon>
        <taxon>Asterales</taxon>
        <taxon>Asteraceae</taxon>
        <taxon>Asteroideae</taxon>
        <taxon>Anthemideae</taxon>
        <taxon>Anthemidinae</taxon>
        <taxon>Tanacetum</taxon>
    </lineage>
</organism>
<reference evidence="7" key="1">
    <citation type="journal article" date="2019" name="Sci. Rep.">
        <title>Draft genome of Tanacetum cinerariifolium, the natural source of mosquito coil.</title>
        <authorList>
            <person name="Yamashiro T."/>
            <person name="Shiraishi A."/>
            <person name="Satake H."/>
            <person name="Nakayama K."/>
        </authorList>
    </citation>
    <scope>NUCLEOTIDE SEQUENCE</scope>
</reference>
<sequence>DFVKDRRRVKREYDEFKVRINGLPDSIRRRSDAYNAREEIKAMKLQKETAGDELLQPVKIPKATWMADATHWP</sequence>
<evidence type="ECO:0000256" key="5">
    <source>
        <dbReference type="ARBA" id="ARBA00022989"/>
    </source>
</evidence>
<keyword evidence="2" id="KW-0328">Glycosyltransferase</keyword>
<comment type="caution">
    <text evidence="7">The sequence shown here is derived from an EMBL/GenBank/DDBJ whole genome shotgun (WGS) entry which is preliminary data.</text>
</comment>
<name>A0A699U8J1_TANCI</name>
<comment type="subcellular location">
    <subcellularLocation>
        <location evidence="1">Endomembrane system</location>
    </subcellularLocation>
</comment>
<dbReference type="Pfam" id="PF03552">
    <property type="entry name" value="Cellulose_synt"/>
    <property type="match status" value="1"/>
</dbReference>
<evidence type="ECO:0000256" key="3">
    <source>
        <dbReference type="ARBA" id="ARBA00022679"/>
    </source>
</evidence>
<dbReference type="GO" id="GO:0016760">
    <property type="term" value="F:cellulose synthase (UDP-forming) activity"/>
    <property type="evidence" value="ECO:0007669"/>
    <property type="project" value="InterPro"/>
</dbReference>
<feature type="non-terminal residue" evidence="7">
    <location>
        <position position="1"/>
    </location>
</feature>
<dbReference type="GO" id="GO:0012505">
    <property type="term" value="C:endomembrane system"/>
    <property type="evidence" value="ECO:0007669"/>
    <property type="project" value="UniProtKB-SubCell"/>
</dbReference>
<dbReference type="GO" id="GO:0030244">
    <property type="term" value="P:cellulose biosynthetic process"/>
    <property type="evidence" value="ECO:0007669"/>
    <property type="project" value="InterPro"/>
</dbReference>
<evidence type="ECO:0000256" key="1">
    <source>
        <dbReference type="ARBA" id="ARBA00004308"/>
    </source>
</evidence>
<proteinExistence type="predicted"/>
<keyword evidence="6" id="KW-0472">Membrane</keyword>
<dbReference type="EMBL" id="BKCJ011302290">
    <property type="protein sequence ID" value="GFD17719.1"/>
    <property type="molecule type" value="Genomic_DNA"/>
</dbReference>
<evidence type="ECO:0000256" key="6">
    <source>
        <dbReference type="ARBA" id="ARBA00023136"/>
    </source>
</evidence>
<evidence type="ECO:0000256" key="2">
    <source>
        <dbReference type="ARBA" id="ARBA00022676"/>
    </source>
</evidence>
<feature type="non-terminal residue" evidence="7">
    <location>
        <position position="73"/>
    </location>
</feature>
<keyword evidence="5" id="KW-1133">Transmembrane helix</keyword>
<keyword evidence="4" id="KW-0812">Transmembrane</keyword>
<evidence type="ECO:0000313" key="7">
    <source>
        <dbReference type="EMBL" id="GFD17719.1"/>
    </source>
</evidence>
<gene>
    <name evidence="7" type="ORF">Tci_889688</name>
</gene>